<keyword evidence="7 11" id="KW-0863">Zinc-finger</keyword>
<evidence type="ECO:0000256" key="1">
    <source>
        <dbReference type="ARBA" id="ARBA00004123"/>
    </source>
</evidence>
<comment type="similarity">
    <text evidence="4">Belongs to the RING-box family.</text>
</comment>
<organism evidence="13 14">
    <name type="scientific">Cichlidogyrus casuarinus</name>
    <dbReference type="NCBI Taxonomy" id="1844966"/>
    <lineage>
        <taxon>Eukaryota</taxon>
        <taxon>Metazoa</taxon>
        <taxon>Spiralia</taxon>
        <taxon>Lophotrochozoa</taxon>
        <taxon>Platyhelminthes</taxon>
        <taxon>Monogenea</taxon>
        <taxon>Monopisthocotylea</taxon>
        <taxon>Dactylogyridea</taxon>
        <taxon>Ancyrocephalidae</taxon>
        <taxon>Cichlidogyrus</taxon>
    </lineage>
</organism>
<evidence type="ECO:0000313" key="13">
    <source>
        <dbReference type="EMBL" id="KAL3311791.1"/>
    </source>
</evidence>
<dbReference type="PANTHER" id="PTHR11210">
    <property type="entry name" value="RING BOX"/>
    <property type="match status" value="1"/>
</dbReference>
<dbReference type="SUPFAM" id="SSF57850">
    <property type="entry name" value="RING/U-box"/>
    <property type="match status" value="1"/>
</dbReference>
<keyword evidence="10" id="KW-0539">Nucleus</keyword>
<feature type="domain" description="RING-type" evidence="12">
    <location>
        <begin position="27"/>
        <end position="88"/>
    </location>
</feature>
<dbReference type="GO" id="GO:0005634">
    <property type="term" value="C:nucleus"/>
    <property type="evidence" value="ECO:0007669"/>
    <property type="project" value="UniProtKB-SubCell"/>
</dbReference>
<dbReference type="AlphaFoldDB" id="A0ABD2PWH4"/>
<dbReference type="InterPro" id="IPR001841">
    <property type="entry name" value="Znf_RING"/>
</dbReference>
<dbReference type="GO" id="GO:0008270">
    <property type="term" value="F:zinc ion binding"/>
    <property type="evidence" value="ECO:0007669"/>
    <property type="project" value="UniProtKB-KW"/>
</dbReference>
<reference evidence="13 14" key="1">
    <citation type="submission" date="2024-11" db="EMBL/GenBank/DDBJ databases">
        <title>Adaptive evolution of stress response genes in parasites aligns with host niche diversity.</title>
        <authorList>
            <person name="Hahn C."/>
            <person name="Resl P."/>
        </authorList>
    </citation>
    <scope>NUCLEOTIDE SEQUENCE [LARGE SCALE GENOMIC DNA]</scope>
    <source>
        <strain evidence="13">EGGRZ-B1_66</strain>
        <tissue evidence="13">Body</tissue>
    </source>
</reference>
<keyword evidence="9" id="KW-0862">Zinc</keyword>
<keyword evidence="5" id="KW-0963">Cytoplasm</keyword>
<dbReference type="Proteomes" id="UP001626550">
    <property type="component" value="Unassembled WGS sequence"/>
</dbReference>
<comment type="subcellular location">
    <subcellularLocation>
        <location evidence="2">Cytoplasm</location>
    </subcellularLocation>
    <subcellularLocation>
        <location evidence="1">Nucleus</location>
    </subcellularLocation>
</comment>
<accession>A0ABD2PWH4</accession>
<keyword evidence="8" id="KW-0833">Ubl conjugation pathway</keyword>
<evidence type="ECO:0000256" key="5">
    <source>
        <dbReference type="ARBA" id="ARBA00022490"/>
    </source>
</evidence>
<proteinExistence type="inferred from homology"/>
<evidence type="ECO:0000256" key="2">
    <source>
        <dbReference type="ARBA" id="ARBA00004496"/>
    </source>
</evidence>
<dbReference type="InterPro" id="IPR024766">
    <property type="entry name" value="Znf_RING_H2"/>
</dbReference>
<dbReference type="InterPro" id="IPR013083">
    <property type="entry name" value="Znf_RING/FYVE/PHD"/>
</dbReference>
<comment type="pathway">
    <text evidence="3">Protein modification; protein ubiquitination.</text>
</comment>
<evidence type="ECO:0000256" key="8">
    <source>
        <dbReference type="ARBA" id="ARBA00022786"/>
    </source>
</evidence>
<evidence type="ECO:0000256" key="4">
    <source>
        <dbReference type="ARBA" id="ARBA00009273"/>
    </source>
</evidence>
<dbReference type="PROSITE" id="PS50089">
    <property type="entry name" value="ZF_RING_2"/>
    <property type="match status" value="1"/>
</dbReference>
<dbReference type="InterPro" id="IPR051031">
    <property type="entry name" value="RING-box_E3_Ubiquitin_Ligase"/>
</dbReference>
<sequence>MNGMERFELKRWNLCASWSWDVMHDTCVICRNGMMSSCIHCQARSGSMDLLQDDSCPIAWGVCNHAYHMHCIRRWLESSPNPRCPLDNGPWEFTNVGN</sequence>
<dbReference type="Gene3D" id="3.30.40.10">
    <property type="entry name" value="Zinc/RING finger domain, C3HC4 (zinc finger)"/>
    <property type="match status" value="1"/>
</dbReference>
<evidence type="ECO:0000259" key="12">
    <source>
        <dbReference type="PROSITE" id="PS50089"/>
    </source>
</evidence>
<gene>
    <name evidence="13" type="primary">RBX1_1</name>
    <name evidence="13" type="ORF">Ciccas_009623</name>
</gene>
<evidence type="ECO:0000256" key="9">
    <source>
        <dbReference type="ARBA" id="ARBA00022833"/>
    </source>
</evidence>
<evidence type="ECO:0000256" key="10">
    <source>
        <dbReference type="ARBA" id="ARBA00023242"/>
    </source>
</evidence>
<dbReference type="EMBL" id="JBJKFK010002014">
    <property type="protein sequence ID" value="KAL3311791.1"/>
    <property type="molecule type" value="Genomic_DNA"/>
</dbReference>
<dbReference type="Pfam" id="PF12678">
    <property type="entry name" value="zf-rbx1"/>
    <property type="match status" value="1"/>
</dbReference>
<evidence type="ECO:0000256" key="7">
    <source>
        <dbReference type="ARBA" id="ARBA00022771"/>
    </source>
</evidence>
<keyword evidence="6" id="KW-0479">Metal-binding</keyword>
<evidence type="ECO:0000256" key="11">
    <source>
        <dbReference type="PROSITE-ProRule" id="PRU00175"/>
    </source>
</evidence>
<name>A0ABD2PWH4_9PLAT</name>
<comment type="caution">
    <text evidence="13">The sequence shown here is derived from an EMBL/GenBank/DDBJ whole genome shotgun (WGS) entry which is preliminary data.</text>
</comment>
<dbReference type="GO" id="GO:0031461">
    <property type="term" value="C:cullin-RING ubiquitin ligase complex"/>
    <property type="evidence" value="ECO:0007669"/>
    <property type="project" value="UniProtKB-ARBA"/>
</dbReference>
<keyword evidence="14" id="KW-1185">Reference proteome</keyword>
<evidence type="ECO:0000256" key="3">
    <source>
        <dbReference type="ARBA" id="ARBA00004906"/>
    </source>
</evidence>
<evidence type="ECO:0000313" key="14">
    <source>
        <dbReference type="Proteomes" id="UP001626550"/>
    </source>
</evidence>
<protein>
    <submittedName>
        <fullName evidence="13">RING-box protein 1</fullName>
    </submittedName>
</protein>
<dbReference type="GO" id="GO:0005737">
    <property type="term" value="C:cytoplasm"/>
    <property type="evidence" value="ECO:0007669"/>
    <property type="project" value="UniProtKB-SubCell"/>
</dbReference>
<evidence type="ECO:0000256" key="6">
    <source>
        <dbReference type="ARBA" id="ARBA00022723"/>
    </source>
</evidence>